<dbReference type="Pfam" id="PF08022">
    <property type="entry name" value="FAD_binding_8"/>
    <property type="match status" value="1"/>
</dbReference>
<sequence>MAVSWRSWLANEGVKHLCLLIWLSLNALLFWKTFLLYNQGPEYHYLHQMLGLGLCLSRASASVLNLNCSLILLPMCRTLLAYLRGSQKVPSRRTRRLLDKSKTFHITCGVTICIFSGVHVAAHLVNALNFSVNYSEDFIELNAARHRDEDPRKLLFTTVPGLTGVCMVVVLFLMITASTYAIRVSNYDIFWYTHNLFFVFYMLLMLHVSGGLLKYQTNLHTHPPGCINLNRTHYQNISLPEYLSEHFYEPYPGGYSKPEELTRNAFVKICVEEPRFQANFPQTWLWISGPLCLYCAERLYRCIRSNKPVTIISVISHPSDVIEIQMVKENFKARPGQYIILHCPSVSALENHPFTLTMCPTETKEIFGIHLKIVGDWTERFRDLLLPPSTQDSEILPFVQSRNYPKDDWKPYKLRRLYFIWVCRDIQSFHWFADLLCVLHNKFWQENRPDYVNIQLYLSQTDGIQKIIGEKYHALNSRLFIGRPRWKLLFDEIAKCNRGKTVGVFCCGPNSVSKTLHKLSNQSNSYGTRFEYNKESFS</sequence>
<feature type="transmembrane region" description="Helical" evidence="6">
    <location>
        <begin position="59"/>
        <end position="83"/>
    </location>
</feature>
<dbReference type="PANTHER" id="PTHR11972">
    <property type="entry name" value="NADPH OXIDASE"/>
    <property type="match status" value="1"/>
</dbReference>
<keyword evidence="8" id="KW-1185">Reference proteome</keyword>
<accession>A0ABM0R532</accession>
<keyword evidence="5 6" id="KW-0472">Membrane</keyword>
<dbReference type="InterPro" id="IPR013112">
    <property type="entry name" value="FAD-bd_8"/>
</dbReference>
<keyword evidence="4" id="KW-0560">Oxidoreductase</keyword>
<evidence type="ECO:0000313" key="8">
    <source>
        <dbReference type="Proteomes" id="UP000694923"/>
    </source>
</evidence>
<dbReference type="InterPro" id="IPR017938">
    <property type="entry name" value="Riboflavin_synthase-like_b-brl"/>
</dbReference>
<protein>
    <submittedName>
        <fullName evidence="9">NADPH oxidase 4 isoform X2</fullName>
    </submittedName>
</protein>
<evidence type="ECO:0000256" key="6">
    <source>
        <dbReference type="SAM" id="Phobius"/>
    </source>
</evidence>
<reference evidence="9" key="1">
    <citation type="submission" date="2025-08" db="UniProtKB">
        <authorList>
            <consortium name="RefSeq"/>
        </authorList>
    </citation>
    <scope>IDENTIFICATION</scope>
</reference>
<dbReference type="InterPro" id="IPR013121">
    <property type="entry name" value="Fe_red_NAD-bd_6"/>
</dbReference>
<dbReference type="Pfam" id="PF08030">
    <property type="entry name" value="NAD_binding_6"/>
    <property type="match status" value="1"/>
</dbReference>
<keyword evidence="3 6" id="KW-1133">Transmembrane helix</keyword>
<dbReference type="Proteomes" id="UP000694923">
    <property type="component" value="Unplaced"/>
</dbReference>
<dbReference type="InterPro" id="IPR039261">
    <property type="entry name" value="FNR_nucleotide-bd"/>
</dbReference>
<evidence type="ECO:0000256" key="3">
    <source>
        <dbReference type="ARBA" id="ARBA00022989"/>
    </source>
</evidence>
<comment type="subcellular location">
    <subcellularLocation>
        <location evidence="1">Membrane</location>
        <topology evidence="1">Multi-pass membrane protein</topology>
    </subcellularLocation>
</comment>
<dbReference type="InterPro" id="IPR013130">
    <property type="entry name" value="Fe3_Rdtase_TM_dom"/>
</dbReference>
<feature type="transmembrane region" description="Helical" evidence="6">
    <location>
        <begin position="20"/>
        <end position="39"/>
    </location>
</feature>
<dbReference type="Gene3D" id="3.40.50.80">
    <property type="entry name" value="Nucleotide-binding domain of ferredoxin-NADP reductase (FNR) module"/>
    <property type="match status" value="1"/>
</dbReference>
<dbReference type="InterPro" id="IPR050369">
    <property type="entry name" value="RBOH/FRE"/>
</dbReference>
<dbReference type="RefSeq" id="XP_008575723.1">
    <property type="nucleotide sequence ID" value="XM_008577501.1"/>
</dbReference>
<dbReference type="InterPro" id="IPR017927">
    <property type="entry name" value="FAD-bd_FR_type"/>
</dbReference>
<dbReference type="PANTHER" id="PTHR11972:SF206">
    <property type="entry name" value="NADPH OXIDASE 4"/>
    <property type="match status" value="1"/>
</dbReference>
<evidence type="ECO:0000256" key="1">
    <source>
        <dbReference type="ARBA" id="ARBA00004141"/>
    </source>
</evidence>
<proteinExistence type="predicted"/>
<evidence type="ECO:0000259" key="7">
    <source>
        <dbReference type="PROSITE" id="PS51384"/>
    </source>
</evidence>
<feature type="transmembrane region" description="Helical" evidence="6">
    <location>
        <begin position="154"/>
        <end position="177"/>
    </location>
</feature>
<feature type="transmembrane region" description="Helical" evidence="6">
    <location>
        <begin position="189"/>
        <end position="213"/>
    </location>
</feature>
<evidence type="ECO:0000256" key="5">
    <source>
        <dbReference type="ARBA" id="ARBA00023136"/>
    </source>
</evidence>
<dbReference type="GeneID" id="103594290"/>
<organism evidence="8 9">
    <name type="scientific">Galeopterus variegatus</name>
    <name type="common">Malayan flying lemur</name>
    <name type="synonym">Cynocephalus variegatus</name>
    <dbReference type="NCBI Taxonomy" id="482537"/>
    <lineage>
        <taxon>Eukaryota</taxon>
        <taxon>Metazoa</taxon>
        <taxon>Chordata</taxon>
        <taxon>Craniata</taxon>
        <taxon>Vertebrata</taxon>
        <taxon>Euteleostomi</taxon>
        <taxon>Mammalia</taxon>
        <taxon>Eutheria</taxon>
        <taxon>Euarchontoglires</taxon>
        <taxon>Dermoptera</taxon>
        <taxon>Cynocephalidae</taxon>
        <taxon>Galeopterus</taxon>
    </lineage>
</organism>
<dbReference type="PROSITE" id="PS51384">
    <property type="entry name" value="FAD_FR"/>
    <property type="match status" value="1"/>
</dbReference>
<dbReference type="SUPFAM" id="SSF63380">
    <property type="entry name" value="Riboflavin synthase domain-like"/>
    <property type="match status" value="1"/>
</dbReference>
<dbReference type="Pfam" id="PF01794">
    <property type="entry name" value="Ferric_reduct"/>
    <property type="match status" value="1"/>
</dbReference>
<evidence type="ECO:0000256" key="2">
    <source>
        <dbReference type="ARBA" id="ARBA00022692"/>
    </source>
</evidence>
<keyword evidence="2 6" id="KW-0812">Transmembrane</keyword>
<dbReference type="CDD" id="cd06186">
    <property type="entry name" value="NOX_Duox_like_FAD_NADP"/>
    <property type="match status" value="1"/>
</dbReference>
<name>A0ABM0R532_GALVR</name>
<evidence type="ECO:0000256" key="4">
    <source>
        <dbReference type="ARBA" id="ARBA00023002"/>
    </source>
</evidence>
<gene>
    <name evidence="9" type="primary">NOX4</name>
</gene>
<evidence type="ECO:0000313" key="9">
    <source>
        <dbReference type="RefSeq" id="XP_008575723.1"/>
    </source>
</evidence>
<feature type="transmembrane region" description="Helical" evidence="6">
    <location>
        <begin position="104"/>
        <end position="125"/>
    </location>
</feature>
<feature type="domain" description="FAD-binding FR-type" evidence="7">
    <location>
        <begin position="304"/>
        <end position="412"/>
    </location>
</feature>